<dbReference type="Pfam" id="PF00294">
    <property type="entry name" value="PfkB"/>
    <property type="match status" value="1"/>
</dbReference>
<protein>
    <submittedName>
        <fullName evidence="4">Sugar or nucleoside kinase, ribokinase family</fullName>
    </submittedName>
</protein>
<dbReference type="AlphaFoldDB" id="A0A1H3XZ70"/>
<dbReference type="GO" id="GO:0016301">
    <property type="term" value="F:kinase activity"/>
    <property type="evidence" value="ECO:0007669"/>
    <property type="project" value="UniProtKB-KW"/>
</dbReference>
<dbReference type="Proteomes" id="UP000182257">
    <property type="component" value="Unassembled WGS sequence"/>
</dbReference>
<keyword evidence="1" id="KW-0808">Transferase</keyword>
<keyword evidence="2 4" id="KW-0418">Kinase</keyword>
<evidence type="ECO:0000259" key="3">
    <source>
        <dbReference type="Pfam" id="PF00294"/>
    </source>
</evidence>
<dbReference type="OrthoDB" id="9779730at2"/>
<evidence type="ECO:0000313" key="4">
    <source>
        <dbReference type="EMBL" id="SEA04550.1"/>
    </source>
</evidence>
<reference evidence="4 5" key="1">
    <citation type="submission" date="2016-10" db="EMBL/GenBank/DDBJ databases">
        <authorList>
            <person name="de Groot N.N."/>
        </authorList>
    </citation>
    <scope>NUCLEOTIDE SEQUENCE [LARGE SCALE GENOMIC DNA]</scope>
    <source>
        <strain evidence="4 5">D31d</strain>
    </source>
</reference>
<dbReference type="Gene3D" id="3.40.1190.20">
    <property type="match status" value="1"/>
</dbReference>
<dbReference type="PANTHER" id="PTHR10584">
    <property type="entry name" value="SUGAR KINASE"/>
    <property type="match status" value="1"/>
</dbReference>
<name>A0A1H3XZ70_XYLRU</name>
<dbReference type="PANTHER" id="PTHR10584:SF166">
    <property type="entry name" value="RIBOKINASE"/>
    <property type="match status" value="1"/>
</dbReference>
<proteinExistence type="predicted"/>
<dbReference type="InterPro" id="IPR029056">
    <property type="entry name" value="Ribokinase-like"/>
</dbReference>
<dbReference type="SUPFAM" id="SSF53613">
    <property type="entry name" value="Ribokinase-like"/>
    <property type="match status" value="1"/>
</dbReference>
<evidence type="ECO:0000256" key="1">
    <source>
        <dbReference type="ARBA" id="ARBA00022679"/>
    </source>
</evidence>
<dbReference type="EMBL" id="FNRF01000001">
    <property type="protein sequence ID" value="SEA04550.1"/>
    <property type="molecule type" value="Genomic_DNA"/>
</dbReference>
<evidence type="ECO:0000313" key="5">
    <source>
        <dbReference type="Proteomes" id="UP000182257"/>
    </source>
</evidence>
<dbReference type="RefSeq" id="WP_074760032.1">
    <property type="nucleotide sequence ID" value="NZ_FNRF01000001.1"/>
</dbReference>
<organism evidence="4 5">
    <name type="scientific">Xylanibacter ruminicola</name>
    <name type="common">Prevotella ruminicola</name>
    <dbReference type="NCBI Taxonomy" id="839"/>
    <lineage>
        <taxon>Bacteria</taxon>
        <taxon>Pseudomonadati</taxon>
        <taxon>Bacteroidota</taxon>
        <taxon>Bacteroidia</taxon>
        <taxon>Bacteroidales</taxon>
        <taxon>Prevotellaceae</taxon>
        <taxon>Xylanibacter</taxon>
    </lineage>
</organism>
<accession>A0A1H3XZ70</accession>
<evidence type="ECO:0000256" key="2">
    <source>
        <dbReference type="ARBA" id="ARBA00022777"/>
    </source>
</evidence>
<gene>
    <name evidence="4" type="ORF">SAMN05216462_0435</name>
</gene>
<feature type="domain" description="Carbohydrate kinase PfkB" evidence="3">
    <location>
        <begin position="1"/>
        <end position="278"/>
    </location>
</feature>
<sequence length="294" mass="32666">MTDICCIGHITRDRIITQVPPVTTHSAGGSAYYMAWAIQALPHDVNFHLITSVSSEVMPEVEKLRQAGIKVTAYESDTNVFFENKYGINMDNRTQRVLAKSAPFTLNELKDEQARVFHLGTLLADDFAPEIVEYLATKGDVSIDVQGYLREVIGEEVRACEWTDKLRLLKHTAILKVNEWECQTLTSMTDPYEAAQQINDWGVREVIITLGGGGSVIYAEGQFYETPAYPPAKLVDATGCGDTYSAGYLYARARGMSYIESGQFAAAMCTLKLEHTGPFAHSIDDVHQIIKNNQ</sequence>
<dbReference type="InterPro" id="IPR011611">
    <property type="entry name" value="PfkB_dom"/>
</dbReference>